<organism evidence="1">
    <name type="scientific">Strombidinopsis acuminata</name>
    <dbReference type="NCBI Taxonomy" id="141414"/>
    <lineage>
        <taxon>Eukaryota</taxon>
        <taxon>Sar</taxon>
        <taxon>Alveolata</taxon>
        <taxon>Ciliophora</taxon>
        <taxon>Intramacronucleata</taxon>
        <taxon>Spirotrichea</taxon>
        <taxon>Choreotrichia</taxon>
        <taxon>Choreotrichida</taxon>
        <taxon>Strombidinopsidae</taxon>
        <taxon>Strombidinopsis</taxon>
    </lineage>
</organism>
<name>A0A7S3X6N1_9SPIT</name>
<sequence length="132" mass="14885">MERPRRRVSLEHALNTDLVGGNKCFKGWGAQEVALVDPAWLACVPPKRQLDWPNVGARLPKRRPAAVLTARFSTPLLAPLQLFTRALVIVHKDSARTAPTQFVAVGSELLLRACRARRDHLRRRYHRLHTAG</sequence>
<dbReference type="EMBL" id="HBIQ01097341">
    <property type="protein sequence ID" value="CAE0595691.1"/>
    <property type="molecule type" value="Transcribed_RNA"/>
</dbReference>
<dbReference type="AlphaFoldDB" id="A0A7S3X6N1"/>
<accession>A0A7S3X6N1</accession>
<protein>
    <submittedName>
        <fullName evidence="1">Uncharacterized protein</fullName>
    </submittedName>
</protein>
<reference evidence="1" key="1">
    <citation type="submission" date="2021-01" db="EMBL/GenBank/DDBJ databases">
        <authorList>
            <person name="Corre E."/>
            <person name="Pelletier E."/>
            <person name="Niang G."/>
            <person name="Scheremetjew M."/>
            <person name="Finn R."/>
            <person name="Kale V."/>
            <person name="Holt S."/>
            <person name="Cochrane G."/>
            <person name="Meng A."/>
            <person name="Brown T."/>
            <person name="Cohen L."/>
        </authorList>
    </citation>
    <scope>NUCLEOTIDE SEQUENCE</scope>
    <source>
        <strain evidence="1">SPMC142</strain>
    </source>
</reference>
<gene>
    <name evidence="1" type="ORF">SACU0126_LOCUS31000</name>
</gene>
<proteinExistence type="predicted"/>
<evidence type="ECO:0000313" key="1">
    <source>
        <dbReference type="EMBL" id="CAE0595691.1"/>
    </source>
</evidence>